<evidence type="ECO:0000259" key="2">
    <source>
        <dbReference type="Pfam" id="PF00582"/>
    </source>
</evidence>
<dbReference type="Proteomes" id="UP000600080">
    <property type="component" value="Unassembled WGS sequence"/>
</dbReference>
<evidence type="ECO:0000256" key="1">
    <source>
        <dbReference type="ARBA" id="ARBA00008791"/>
    </source>
</evidence>
<dbReference type="EMBL" id="BMND01000002">
    <property type="protein sequence ID" value="GGN34532.1"/>
    <property type="molecule type" value="Genomic_DNA"/>
</dbReference>
<organism evidence="3 4">
    <name type="scientific">Streptomyces kronopolitis</name>
    <dbReference type="NCBI Taxonomy" id="1612435"/>
    <lineage>
        <taxon>Bacteria</taxon>
        <taxon>Bacillati</taxon>
        <taxon>Actinomycetota</taxon>
        <taxon>Actinomycetes</taxon>
        <taxon>Kitasatosporales</taxon>
        <taxon>Streptomycetaceae</taxon>
        <taxon>Streptomyces</taxon>
    </lineage>
</organism>
<dbReference type="SUPFAM" id="SSF52402">
    <property type="entry name" value="Adenine nucleotide alpha hydrolases-like"/>
    <property type="match status" value="1"/>
</dbReference>
<comment type="caution">
    <text evidence="3">The sequence shown here is derived from an EMBL/GenBank/DDBJ whole genome shotgun (WGS) entry which is preliminary data.</text>
</comment>
<dbReference type="Pfam" id="PF00582">
    <property type="entry name" value="Usp"/>
    <property type="match status" value="1"/>
</dbReference>
<evidence type="ECO:0000313" key="4">
    <source>
        <dbReference type="Proteomes" id="UP000600080"/>
    </source>
</evidence>
<dbReference type="InterPro" id="IPR014729">
    <property type="entry name" value="Rossmann-like_a/b/a_fold"/>
</dbReference>
<dbReference type="CDD" id="cd00293">
    <property type="entry name" value="USP-like"/>
    <property type="match status" value="1"/>
</dbReference>
<comment type="similarity">
    <text evidence="1">Belongs to the universal stress protein A family.</text>
</comment>
<dbReference type="PRINTS" id="PR01438">
    <property type="entry name" value="UNVRSLSTRESS"/>
</dbReference>
<dbReference type="GeneID" id="301546561"/>
<dbReference type="RefSeq" id="WP_189095980.1">
    <property type="nucleotide sequence ID" value="NZ_BMND01000002.1"/>
</dbReference>
<dbReference type="InterPro" id="IPR006016">
    <property type="entry name" value="UspA"/>
</dbReference>
<reference evidence="4" key="1">
    <citation type="journal article" date="2019" name="Int. J. Syst. Evol. Microbiol.">
        <title>The Global Catalogue of Microorganisms (GCM) 10K type strain sequencing project: providing services to taxonomists for standard genome sequencing and annotation.</title>
        <authorList>
            <consortium name="The Broad Institute Genomics Platform"/>
            <consortium name="The Broad Institute Genome Sequencing Center for Infectious Disease"/>
            <person name="Wu L."/>
            <person name="Ma J."/>
        </authorList>
    </citation>
    <scope>NUCLEOTIDE SEQUENCE [LARGE SCALE GENOMIC DNA]</scope>
    <source>
        <strain evidence="4">CGMCC 4.7323</strain>
    </source>
</reference>
<name>A0ABQ2J203_9ACTN</name>
<dbReference type="PANTHER" id="PTHR46553">
    <property type="entry name" value="ADENINE NUCLEOTIDE ALPHA HYDROLASES-LIKE SUPERFAMILY PROTEIN"/>
    <property type="match status" value="1"/>
</dbReference>
<dbReference type="InterPro" id="IPR006015">
    <property type="entry name" value="Universal_stress_UspA"/>
</dbReference>
<proteinExistence type="inferred from homology"/>
<keyword evidence="4" id="KW-1185">Reference proteome</keyword>
<feature type="domain" description="UspA" evidence="2">
    <location>
        <begin position="11"/>
        <end position="146"/>
    </location>
</feature>
<evidence type="ECO:0000313" key="3">
    <source>
        <dbReference type="EMBL" id="GGN34532.1"/>
    </source>
</evidence>
<gene>
    <name evidence="3" type="ORF">GCM10012285_06710</name>
</gene>
<protein>
    <recommendedName>
        <fullName evidence="2">UspA domain-containing protein</fullName>
    </recommendedName>
</protein>
<sequence length="153" mass="16316">MNGRTEGNECIVVGVDGSESSKEALHWAVRQAEREHTTVNAVMAWEYPPMYGSIGWIDAPQHLATDMKVWAGETLDGAVSEVVGAYDAPPVAATVAYGTPSGVLQEAARDASLLVVGSRRRGVLGGLRSSLSRRFARHAPCPVVVVSEESRRG</sequence>
<dbReference type="Gene3D" id="3.40.50.620">
    <property type="entry name" value="HUPs"/>
    <property type="match status" value="1"/>
</dbReference>
<dbReference type="PANTHER" id="PTHR46553:SF3">
    <property type="entry name" value="ADENINE NUCLEOTIDE ALPHA HYDROLASES-LIKE SUPERFAMILY PROTEIN"/>
    <property type="match status" value="1"/>
</dbReference>
<accession>A0ABQ2J203</accession>